<organism evidence="1 2">
    <name type="scientific">Candidatus Segetimicrobium genomatis</name>
    <dbReference type="NCBI Taxonomy" id="2569760"/>
    <lineage>
        <taxon>Bacteria</taxon>
        <taxon>Bacillati</taxon>
        <taxon>Candidatus Sysuimicrobiota</taxon>
        <taxon>Candidatus Sysuimicrobiia</taxon>
        <taxon>Candidatus Sysuimicrobiales</taxon>
        <taxon>Candidatus Segetimicrobiaceae</taxon>
        <taxon>Candidatus Segetimicrobium</taxon>
    </lineage>
</organism>
<gene>
    <name evidence="1" type="ORF">E6H05_08285</name>
</gene>
<accession>A0A537IRM4</accession>
<dbReference type="Proteomes" id="UP000318834">
    <property type="component" value="Unassembled WGS sequence"/>
</dbReference>
<name>A0A537IRM4_9BACT</name>
<evidence type="ECO:0008006" key="3">
    <source>
        <dbReference type="Google" id="ProtNLM"/>
    </source>
</evidence>
<comment type="caution">
    <text evidence="1">The sequence shown here is derived from an EMBL/GenBank/DDBJ whole genome shotgun (WGS) entry which is preliminary data.</text>
</comment>
<protein>
    <recommendedName>
        <fullName evidence="3">DUF4926 domain-containing protein</fullName>
    </recommendedName>
</protein>
<dbReference type="EMBL" id="VBAP01000060">
    <property type="protein sequence ID" value="TMI73954.1"/>
    <property type="molecule type" value="Genomic_DNA"/>
</dbReference>
<evidence type="ECO:0000313" key="1">
    <source>
        <dbReference type="EMBL" id="TMI73954.1"/>
    </source>
</evidence>
<reference evidence="1 2" key="1">
    <citation type="journal article" date="2019" name="Nat. Microbiol.">
        <title>Mediterranean grassland soil C-N compound turnover is dependent on rainfall and depth, and is mediated by genomically divergent microorganisms.</title>
        <authorList>
            <person name="Diamond S."/>
            <person name="Andeer P.F."/>
            <person name="Li Z."/>
            <person name="Crits-Christoph A."/>
            <person name="Burstein D."/>
            <person name="Anantharaman K."/>
            <person name="Lane K.R."/>
            <person name="Thomas B.C."/>
            <person name="Pan C."/>
            <person name="Northen T.R."/>
            <person name="Banfield J.F."/>
        </authorList>
    </citation>
    <scope>NUCLEOTIDE SEQUENCE [LARGE SCALE GENOMIC DNA]</scope>
    <source>
        <strain evidence="1">NP_8</strain>
    </source>
</reference>
<sequence length="81" mass="9010">MKTRDQATDRHGLPLIPGLMVRVFDAARQLEARIVRVLGDYDAVTVLVEDRTGRAERMYPADGIEVLVPARVPARNRQGVA</sequence>
<dbReference type="AlphaFoldDB" id="A0A537IRM4"/>
<proteinExistence type="predicted"/>
<evidence type="ECO:0000313" key="2">
    <source>
        <dbReference type="Proteomes" id="UP000318834"/>
    </source>
</evidence>